<gene>
    <name evidence="2" type="ORF">BZL54_23190</name>
</gene>
<reference evidence="2 3" key="1">
    <citation type="submission" date="2017-01" db="EMBL/GenBank/DDBJ databases">
        <title>Whole-Genome Shotgun Sequencing of Two beta-Proteobacterial Species in Search of the Bulgecin Biosynthetic Cluster.</title>
        <authorList>
            <person name="Horsman M.E."/>
            <person name="Marous D.R."/>
            <person name="Li R."/>
            <person name="Oliver R.A."/>
            <person name="Byun B."/>
            <person name="Emrich S.J."/>
            <person name="Boggess B."/>
            <person name="Townsend C.A."/>
            <person name="Mobashery S."/>
        </authorList>
    </citation>
    <scope>NUCLEOTIDE SEQUENCE [LARGE SCALE GENOMIC DNA]</scope>
    <source>
        <strain evidence="2 3">ATCC 31433</strain>
    </source>
</reference>
<protein>
    <recommendedName>
        <fullName evidence="4">IcmL (DotI) protein</fullName>
    </recommendedName>
</protein>
<sequence length="215" mass="23761">MHPAVRLLAETFLYKFSWPKLLGSNLILGICLLVSLGINTVLTLRTAPPVYFAITPDGRMVRLMPLSEPLASPEKVVQFAQDCITRTFTLTFVDKDLREHLNSLHGTRGCYTDQGYEALMANSGFSDLISKIRDRHQVSSVVSTGAGVIAATSRRGDPVYRWTVQQPISITLVSQTEKRSYSFVIETNIERVPTVDSPDGISTSALRFIGNGQNN</sequence>
<keyword evidence="1" id="KW-0812">Transmembrane</keyword>
<dbReference type="CDD" id="cd16385">
    <property type="entry name" value="IcmL"/>
    <property type="match status" value="1"/>
</dbReference>
<dbReference type="Pfam" id="PF11393">
    <property type="entry name" value="T4BSS_DotI_IcmL"/>
    <property type="match status" value="1"/>
</dbReference>
<dbReference type="AlphaFoldDB" id="A0A2A4F898"/>
<evidence type="ECO:0000313" key="2">
    <source>
        <dbReference type="EMBL" id="PCE30073.1"/>
    </source>
</evidence>
<evidence type="ECO:0000313" key="3">
    <source>
        <dbReference type="Proteomes" id="UP000217994"/>
    </source>
</evidence>
<evidence type="ECO:0000256" key="1">
    <source>
        <dbReference type="SAM" id="Phobius"/>
    </source>
</evidence>
<keyword evidence="1" id="KW-1133">Transmembrane helix</keyword>
<dbReference type="Proteomes" id="UP000217994">
    <property type="component" value="Unassembled WGS sequence"/>
</dbReference>
<organism evidence="2 3">
    <name type="scientific">Burkholderia ubonensis subsp. mesacidophila</name>
    <dbReference type="NCBI Taxonomy" id="265293"/>
    <lineage>
        <taxon>Bacteria</taxon>
        <taxon>Pseudomonadati</taxon>
        <taxon>Pseudomonadota</taxon>
        <taxon>Betaproteobacteria</taxon>
        <taxon>Burkholderiales</taxon>
        <taxon>Burkholderiaceae</taxon>
        <taxon>Burkholderia</taxon>
        <taxon>Burkholderia cepacia complex</taxon>
    </lineage>
</organism>
<proteinExistence type="predicted"/>
<name>A0A2A4F898_9BURK</name>
<feature type="transmembrane region" description="Helical" evidence="1">
    <location>
        <begin position="21"/>
        <end position="42"/>
    </location>
</feature>
<keyword evidence="1" id="KW-0472">Membrane</keyword>
<evidence type="ECO:0008006" key="4">
    <source>
        <dbReference type="Google" id="ProtNLM"/>
    </source>
</evidence>
<accession>A0A2A4F898</accession>
<comment type="caution">
    <text evidence="2">The sequence shown here is derived from an EMBL/GenBank/DDBJ whole genome shotgun (WGS) entry which is preliminary data.</text>
</comment>
<dbReference type="InterPro" id="IPR021055">
    <property type="entry name" value="T4BSS_IcmL/DotI"/>
</dbReference>
<dbReference type="EMBL" id="MTZU01000071">
    <property type="protein sequence ID" value="PCE30073.1"/>
    <property type="molecule type" value="Genomic_DNA"/>
</dbReference>